<feature type="region of interest" description="Disordered" evidence="8">
    <location>
        <begin position="1176"/>
        <end position="1287"/>
    </location>
</feature>
<reference evidence="10" key="1">
    <citation type="submission" date="2022-01" db="EMBL/GenBank/DDBJ databases">
        <authorList>
            <person name="King R."/>
        </authorList>
    </citation>
    <scope>NUCLEOTIDE SEQUENCE</scope>
</reference>
<evidence type="ECO:0000256" key="2">
    <source>
        <dbReference type="ARBA" id="ARBA00006533"/>
    </source>
</evidence>
<feature type="compositionally biased region" description="Low complexity" evidence="8">
    <location>
        <begin position="1248"/>
        <end position="1259"/>
    </location>
</feature>
<feature type="region of interest" description="Disordered" evidence="8">
    <location>
        <begin position="994"/>
        <end position="1028"/>
    </location>
</feature>
<keyword evidence="11" id="KW-1185">Reference proteome</keyword>
<feature type="compositionally biased region" description="Acidic residues" evidence="8">
    <location>
        <begin position="1136"/>
        <end position="1145"/>
    </location>
</feature>
<dbReference type="GO" id="GO:0005737">
    <property type="term" value="C:cytoplasm"/>
    <property type="evidence" value="ECO:0007669"/>
    <property type="project" value="TreeGrafter"/>
</dbReference>
<dbReference type="InterPro" id="IPR025977">
    <property type="entry name" value="Cnd3_C"/>
</dbReference>
<gene>
    <name evidence="10" type="ORF">CHIRRI_LOCUS4120</name>
</gene>
<organism evidence="10 11">
    <name type="scientific">Chironomus riparius</name>
    <dbReference type="NCBI Taxonomy" id="315576"/>
    <lineage>
        <taxon>Eukaryota</taxon>
        <taxon>Metazoa</taxon>
        <taxon>Ecdysozoa</taxon>
        <taxon>Arthropoda</taxon>
        <taxon>Hexapoda</taxon>
        <taxon>Insecta</taxon>
        <taxon>Pterygota</taxon>
        <taxon>Neoptera</taxon>
        <taxon>Endopterygota</taxon>
        <taxon>Diptera</taxon>
        <taxon>Nematocera</taxon>
        <taxon>Chironomoidea</taxon>
        <taxon>Chironomidae</taxon>
        <taxon>Chironominae</taxon>
        <taxon>Chironomus</taxon>
    </lineage>
</organism>
<feature type="compositionally biased region" description="Acidic residues" evidence="8">
    <location>
        <begin position="1002"/>
        <end position="1023"/>
    </location>
</feature>
<protein>
    <recommendedName>
        <fullName evidence="9">Nuclear condensin complex subunit 3 C-terminal domain-containing protein</fullName>
    </recommendedName>
</protein>
<keyword evidence="5" id="KW-0498">Mitosis</keyword>
<dbReference type="EMBL" id="OU895877">
    <property type="protein sequence ID" value="CAG9801186.1"/>
    <property type="molecule type" value="Genomic_DNA"/>
</dbReference>
<keyword evidence="4" id="KW-0132">Cell division</keyword>
<evidence type="ECO:0000313" key="11">
    <source>
        <dbReference type="Proteomes" id="UP001153620"/>
    </source>
</evidence>
<reference evidence="10" key="2">
    <citation type="submission" date="2022-10" db="EMBL/GenBank/DDBJ databases">
        <authorList>
            <consortium name="ENA_rothamsted_submissions"/>
            <consortium name="culmorum"/>
            <person name="King R."/>
        </authorList>
    </citation>
    <scope>NUCLEOTIDE SEQUENCE</scope>
</reference>
<comment type="similarity">
    <text evidence="2">Belongs to the CND3 (condensin subunit 3) family.</text>
</comment>
<dbReference type="GO" id="GO:0007076">
    <property type="term" value="P:mitotic chromosome condensation"/>
    <property type="evidence" value="ECO:0007669"/>
    <property type="project" value="InterPro"/>
</dbReference>
<evidence type="ECO:0000256" key="1">
    <source>
        <dbReference type="ARBA" id="ARBA00004286"/>
    </source>
</evidence>
<feature type="region of interest" description="Disordered" evidence="8">
    <location>
        <begin position="1311"/>
        <end position="1377"/>
    </location>
</feature>
<feature type="compositionally biased region" description="Polar residues" evidence="8">
    <location>
        <begin position="1348"/>
        <end position="1357"/>
    </location>
</feature>
<dbReference type="SUPFAM" id="SSF48371">
    <property type="entry name" value="ARM repeat"/>
    <property type="match status" value="1"/>
</dbReference>
<dbReference type="GO" id="GO:0051301">
    <property type="term" value="P:cell division"/>
    <property type="evidence" value="ECO:0007669"/>
    <property type="project" value="UniProtKB-KW"/>
</dbReference>
<proteinExistence type="inferred from homology"/>
<feature type="compositionally biased region" description="Polar residues" evidence="8">
    <location>
        <begin position="1230"/>
        <end position="1247"/>
    </location>
</feature>
<evidence type="ECO:0000313" key="10">
    <source>
        <dbReference type="EMBL" id="CAG9801186.1"/>
    </source>
</evidence>
<feature type="compositionally biased region" description="Basic and acidic residues" evidence="8">
    <location>
        <begin position="1362"/>
        <end position="1377"/>
    </location>
</feature>
<dbReference type="Gene3D" id="1.25.10.10">
    <property type="entry name" value="Leucine-rich Repeat Variant"/>
    <property type="match status" value="1"/>
</dbReference>
<keyword evidence="7" id="KW-0131">Cell cycle</keyword>
<dbReference type="GO" id="GO:0000793">
    <property type="term" value="C:condensed chromosome"/>
    <property type="evidence" value="ECO:0007669"/>
    <property type="project" value="TreeGrafter"/>
</dbReference>
<name>A0A9N9WPH9_9DIPT</name>
<feature type="domain" description="Nuclear condensin complex subunit 3 C-terminal" evidence="9">
    <location>
        <begin position="645"/>
        <end position="945"/>
    </location>
</feature>
<accession>A0A9N9WPH9</accession>
<feature type="compositionally biased region" description="Polar residues" evidence="8">
    <location>
        <begin position="1260"/>
        <end position="1285"/>
    </location>
</feature>
<evidence type="ECO:0000256" key="7">
    <source>
        <dbReference type="ARBA" id="ARBA00023306"/>
    </source>
</evidence>
<dbReference type="PANTHER" id="PTHR14418">
    <property type="entry name" value="CONDENSIN COMPLEX SUBUNIT 3-RELATED"/>
    <property type="match status" value="1"/>
</dbReference>
<evidence type="ECO:0000256" key="8">
    <source>
        <dbReference type="SAM" id="MobiDB-lite"/>
    </source>
</evidence>
<dbReference type="GO" id="GO:0000796">
    <property type="term" value="C:condensin complex"/>
    <property type="evidence" value="ECO:0007669"/>
    <property type="project" value="InterPro"/>
</dbReference>
<evidence type="ECO:0000256" key="5">
    <source>
        <dbReference type="ARBA" id="ARBA00022776"/>
    </source>
</evidence>
<comment type="subcellular location">
    <subcellularLocation>
        <location evidence="1">Chromosome</location>
    </subcellularLocation>
</comment>
<dbReference type="InterPro" id="IPR011989">
    <property type="entry name" value="ARM-like"/>
</dbReference>
<dbReference type="InterPro" id="IPR027165">
    <property type="entry name" value="CND3"/>
</dbReference>
<keyword evidence="3" id="KW-0158">Chromosome</keyword>
<feature type="region of interest" description="Disordered" evidence="8">
    <location>
        <begin position="1136"/>
        <end position="1157"/>
    </location>
</feature>
<feature type="compositionally biased region" description="Basic and acidic residues" evidence="8">
    <location>
        <begin position="7"/>
        <end position="21"/>
    </location>
</feature>
<dbReference type="Pfam" id="PF12719">
    <property type="entry name" value="Cnd3"/>
    <property type="match status" value="1"/>
</dbReference>
<feature type="compositionally biased region" description="Basic and acidic residues" evidence="8">
    <location>
        <begin position="1316"/>
        <end position="1326"/>
    </location>
</feature>
<keyword evidence="6" id="KW-0226">DNA condensation</keyword>
<evidence type="ECO:0000256" key="4">
    <source>
        <dbReference type="ARBA" id="ARBA00022618"/>
    </source>
</evidence>
<feature type="compositionally biased region" description="Polar residues" evidence="8">
    <location>
        <begin position="1206"/>
        <end position="1220"/>
    </location>
</feature>
<sequence length="1377" mass="156938">MPRRRKVTVDEQENKEPEVKAPSKSKKTKEPLPPAKKLKLQPEWLIGDGLNIAKIILSVQKTDCNSNKCLTELQKLYKKMQHSSFMKSFLMTLRSFLTQEDGNEYSLRVLKFIGVFIASYGEEVTDSGASHPVVESSFNELLGITSSQVHIRARICNLVTSIMTSFSQKAELDETIIEKITERMLYFMRDTSPIVRAQAIVALQRLQDPENVNEDPVTKAYVHHMESDPAVKVRQSVITAIAKKNYNIPLILERLHDVDEKVRRHTYLQMSSYSVRSYKIVDRIAILNAGLNDRSDLVRKAVTNVLLSNWIGVYEFDYAEFIRAIKLDSTEKDLTKFRTLAEMALSEIFKKRKISDIVSYLDFPENNEYKNCINVEKTNLEQLIVWKMAIKSYQDYIDGKRSENIGAPNDVADEDDEEEEVVNKTVSNIDIIPELSVFCDYVDRFINDYKFGTDNEVKLQRMYFNQCIVTLLEIVQLYDLGDEVGKNSLLELLKSLMSNFDLSEFSVQEIAKLAEKIIPSVEQRLTYFNKIIFEMVKPGSPSEYSRQTIIDELINKSDIDRKVKANDIKLKMMDLKEQESMLVQRKQYAECQRVSEQYHKLNEELIDLLRPIAEQHSVESTQSLLENLTVHANIKKITPQEIIKNLKICYYSITSKGVKSMNHDVLQIYNEFVRYYLESTDLSTRIWALKTATAYSLLYESIAKEIYIILKSQVFKSVHVLLWECSIECIFDLLLRYSVEKMDGFDNNDASLSMTQNRSKKGGRTLYTDIDPDDEDAVDEMYIIKTLDIMQMLTHLMEQSVDKKILKITIHGMCKMILHGIYSTRELLSKFLLMYFNPATDSEISQLLGIFLENLIKRKKQELLHDALVPTILTLFEAPYDSPLREVKLETVLKYIVGATRPIFCSNGLNLHNTLSMKFVELMKDNPDSKEILKVFSKELLELEIGEDPLLKKDLFKQVEQLLKDSSADVRTKKYLSDFCKILNGTYRPPLKFSSTARTQIDDEEDENPVDEEETVPNEEEEAQSTVPTIQELPEEEINDISGQDVSMSDVKLKEFDVNVTKLDVNFEMNDLVPTTSTTSTNNDASTSRLEVNETLSESIEIPATQEHAEVNETNVEHEDIPATQAVDLTEIPTTEDESAEEVSSDEIIPPSPATPLTVVKRPGIGIRGRKAKNSVDTLSEENEEYPATPISTNKKSVINKRQLEISRSTPNTPSVSSPMRKNARKITVTPKSAPNTPTTSQESKIVSTPKTPSTPRRTQSLMQTTPARLSTLPPSKVSTPNTEGRMTRSLRKIEKAQNITVTRATAKTLNVKPTKQPENDTEAKKKPTTSKLPVKRGFPVPAKIVTAKTSTISTRPVRQVTKPESKAAKDTRPRWK</sequence>
<dbReference type="Proteomes" id="UP001153620">
    <property type="component" value="Chromosome 1"/>
</dbReference>
<dbReference type="OrthoDB" id="27187at2759"/>
<evidence type="ECO:0000256" key="3">
    <source>
        <dbReference type="ARBA" id="ARBA00022454"/>
    </source>
</evidence>
<dbReference type="InterPro" id="IPR016024">
    <property type="entry name" value="ARM-type_fold"/>
</dbReference>
<evidence type="ECO:0000259" key="9">
    <source>
        <dbReference type="Pfam" id="PF12719"/>
    </source>
</evidence>
<dbReference type="PANTHER" id="PTHR14418:SF5">
    <property type="entry name" value="CONDENSIN COMPLEX SUBUNIT 3"/>
    <property type="match status" value="1"/>
</dbReference>
<feature type="region of interest" description="Disordered" evidence="8">
    <location>
        <begin position="1"/>
        <end position="33"/>
    </location>
</feature>
<evidence type="ECO:0000256" key="6">
    <source>
        <dbReference type="ARBA" id="ARBA00023067"/>
    </source>
</evidence>